<dbReference type="InterPro" id="IPR003386">
    <property type="entry name" value="LACT/PDAT_acylTrfase"/>
</dbReference>
<dbReference type="PANTHER" id="PTHR11440">
    <property type="entry name" value="LECITHIN-CHOLESTEROL ACYLTRANSFERASE-RELATED"/>
    <property type="match status" value="1"/>
</dbReference>
<comment type="caution">
    <text evidence="1">The sequence shown here is derived from an EMBL/GenBank/DDBJ whole genome shotgun (WGS) entry which is preliminary data.</text>
</comment>
<name>A0A0G1MLB4_9BACT</name>
<sequence length="439" mass="48632">MQRIFKYSNLFIFTSCFLLLLIFPKRVQAQVVLFQDDFNDGDVHDWVVIRNGCSPSTWALRNIGSPEVPNFQYGIVINGRCITETIPSSLSIPVDISYSFEVDLAVTDNVSDRNFVFKYKDPNNWYDVHIYGQMIHIQKVIDGIDRSSTLLNSGTTYSFQAGQTYHFKVEVLADEINLHINNFLIISADDPGPYLPNFSAGLQASGGGDPSSEVWFDNVLVSSINPAEPSLPPFPTPSLTPSPIPTSIPVDKVVFIPGFGGSWNTKALLSCAFDSDPNHWSLAPYAEDIYTPLLNTLTDSGWSILPFYYDWRQLPSQNASVLAEKIESETSANERVNIVGHSMGGLIASDYLISDRGQKINSLLAIGSPLRGAVQAYPAWSGGDIWKDNFLGKIATTLYLKRCGGKIFSNNRVLIHEKIPSIQNLLPVLTGQIPILFLL</sequence>
<dbReference type="SUPFAM" id="SSF53474">
    <property type="entry name" value="alpha/beta-Hydrolases"/>
    <property type="match status" value="1"/>
</dbReference>
<protein>
    <recommendedName>
        <fullName evidence="3">Lecithin:cholesterol acyltransferase</fullName>
    </recommendedName>
</protein>
<proteinExistence type="predicted"/>
<evidence type="ECO:0008006" key="3">
    <source>
        <dbReference type="Google" id="ProtNLM"/>
    </source>
</evidence>
<dbReference type="Proteomes" id="UP000034329">
    <property type="component" value="Unassembled WGS sequence"/>
</dbReference>
<dbReference type="Gene3D" id="2.60.120.560">
    <property type="entry name" value="Exo-inulinase, domain 1"/>
    <property type="match status" value="1"/>
</dbReference>
<gene>
    <name evidence="1" type="ORF">UX13_C0052G0001</name>
</gene>
<dbReference type="AlphaFoldDB" id="A0A0G1MLB4"/>
<evidence type="ECO:0000313" key="1">
    <source>
        <dbReference type="EMBL" id="KKU08989.1"/>
    </source>
</evidence>
<dbReference type="Pfam" id="PF02450">
    <property type="entry name" value="LCAT"/>
    <property type="match status" value="1"/>
</dbReference>
<dbReference type="InterPro" id="IPR029058">
    <property type="entry name" value="AB_hydrolase_fold"/>
</dbReference>
<dbReference type="GO" id="GO:0008374">
    <property type="term" value="F:O-acyltransferase activity"/>
    <property type="evidence" value="ECO:0007669"/>
    <property type="project" value="InterPro"/>
</dbReference>
<accession>A0A0G1MLB4</accession>
<dbReference type="EMBL" id="LCLA01000052">
    <property type="protein sequence ID" value="KKU08989.1"/>
    <property type="molecule type" value="Genomic_DNA"/>
</dbReference>
<dbReference type="Gene3D" id="3.40.50.1820">
    <property type="entry name" value="alpha/beta hydrolase"/>
    <property type="match status" value="1"/>
</dbReference>
<dbReference type="GO" id="GO:0006629">
    <property type="term" value="P:lipid metabolic process"/>
    <property type="evidence" value="ECO:0007669"/>
    <property type="project" value="InterPro"/>
</dbReference>
<organism evidence="1 2">
    <name type="scientific">Candidatus Woesebacteria bacterium GW2011_GWB1_45_5</name>
    <dbReference type="NCBI Taxonomy" id="1618581"/>
    <lineage>
        <taxon>Bacteria</taxon>
        <taxon>Candidatus Woeseibacteriota</taxon>
    </lineage>
</organism>
<reference evidence="1 2" key="1">
    <citation type="journal article" date="2015" name="Nature">
        <title>rRNA introns, odd ribosomes, and small enigmatic genomes across a large radiation of phyla.</title>
        <authorList>
            <person name="Brown C.T."/>
            <person name="Hug L.A."/>
            <person name="Thomas B.C."/>
            <person name="Sharon I."/>
            <person name="Castelle C.J."/>
            <person name="Singh A."/>
            <person name="Wilkins M.J."/>
            <person name="Williams K.H."/>
            <person name="Banfield J.F."/>
        </authorList>
    </citation>
    <scope>NUCLEOTIDE SEQUENCE [LARGE SCALE GENOMIC DNA]</scope>
</reference>
<evidence type="ECO:0000313" key="2">
    <source>
        <dbReference type="Proteomes" id="UP000034329"/>
    </source>
</evidence>